<dbReference type="SUPFAM" id="SSF117281">
    <property type="entry name" value="Kelch motif"/>
    <property type="match status" value="1"/>
</dbReference>
<dbReference type="PANTHER" id="PTHR24414">
    <property type="entry name" value="F-BOX/KELCH-REPEAT PROTEIN SKIP4"/>
    <property type="match status" value="1"/>
</dbReference>
<organism evidence="3 4">
    <name type="scientific">Stephania japonica</name>
    <dbReference type="NCBI Taxonomy" id="461633"/>
    <lineage>
        <taxon>Eukaryota</taxon>
        <taxon>Viridiplantae</taxon>
        <taxon>Streptophyta</taxon>
        <taxon>Embryophyta</taxon>
        <taxon>Tracheophyta</taxon>
        <taxon>Spermatophyta</taxon>
        <taxon>Magnoliopsida</taxon>
        <taxon>Ranunculales</taxon>
        <taxon>Menispermaceae</taxon>
        <taxon>Menispermoideae</taxon>
        <taxon>Cissampelideae</taxon>
        <taxon>Stephania</taxon>
    </lineage>
</organism>
<accession>A0AAP0JBR8</accession>
<sequence length="322" mass="34659">MARRPPLPTPLLPQIPTQPHPTPPLPHHPHPRPQLPLPILPPPPLPQTPHPHPPPPLPSSPHPIGAACAALGPNILLIGGSINDVPSSAVHVFDSTANRWGTAPRMRFGREFAAAGVVDGRVYVLGGCVVDNWTKSRHWAEVFDPKVGAWAPVPPSPLDFQEKWMHGSAVLGGRIYAVADRGGVVFDPNEGSWGHVSKRMDLGWRGRAAVVDGVLYCYDYLGKIRGFVEEEEGEGECVWKQVRGLDKGLPKFMCGATMANVGGNLCVLWEGKGLANQVEISCALIDICRDSFGELRGSILSSQVILVVPRGSSIVHCLDVAL</sequence>
<gene>
    <name evidence="3" type="ORF">Sjap_010525</name>
</gene>
<dbReference type="InterPro" id="IPR015915">
    <property type="entry name" value="Kelch-typ_b-propeller"/>
</dbReference>
<dbReference type="InterPro" id="IPR050354">
    <property type="entry name" value="F-box/kelch-repeat_ARATH"/>
</dbReference>
<feature type="domain" description="FKB95-like N-terminal Kelch" evidence="2">
    <location>
        <begin position="57"/>
        <end position="306"/>
    </location>
</feature>
<dbReference type="EMBL" id="JBBNAE010000004">
    <property type="protein sequence ID" value="KAK9130038.1"/>
    <property type="molecule type" value="Genomic_DNA"/>
</dbReference>
<comment type="caution">
    <text evidence="3">The sequence shown here is derived from an EMBL/GenBank/DDBJ whole genome shotgun (WGS) entry which is preliminary data.</text>
</comment>
<dbReference type="Gene3D" id="2.120.10.80">
    <property type="entry name" value="Kelch-type beta propeller"/>
    <property type="match status" value="1"/>
</dbReference>
<dbReference type="AlphaFoldDB" id="A0AAP0JBR8"/>
<evidence type="ECO:0000313" key="4">
    <source>
        <dbReference type="Proteomes" id="UP001417504"/>
    </source>
</evidence>
<name>A0AAP0JBR8_9MAGN</name>
<dbReference type="PANTHER" id="PTHR24414:SF23">
    <property type="entry name" value="F-BOX_KELCH-REPEAT PROTEIN SKIP6"/>
    <property type="match status" value="1"/>
</dbReference>
<evidence type="ECO:0000256" key="1">
    <source>
        <dbReference type="SAM" id="MobiDB-lite"/>
    </source>
</evidence>
<keyword evidence="4" id="KW-1185">Reference proteome</keyword>
<evidence type="ECO:0000313" key="3">
    <source>
        <dbReference type="EMBL" id="KAK9130038.1"/>
    </source>
</evidence>
<feature type="compositionally biased region" description="Pro residues" evidence="1">
    <location>
        <begin position="1"/>
        <end position="61"/>
    </location>
</feature>
<evidence type="ECO:0000259" key="2">
    <source>
        <dbReference type="Pfam" id="PF25210"/>
    </source>
</evidence>
<reference evidence="3 4" key="1">
    <citation type="submission" date="2024-01" db="EMBL/GenBank/DDBJ databases">
        <title>Genome assemblies of Stephania.</title>
        <authorList>
            <person name="Yang L."/>
        </authorList>
    </citation>
    <scope>NUCLEOTIDE SEQUENCE [LARGE SCALE GENOMIC DNA]</scope>
    <source>
        <strain evidence="3">QJT</strain>
        <tissue evidence="3">Leaf</tissue>
    </source>
</reference>
<protein>
    <recommendedName>
        <fullName evidence="2">FKB95-like N-terminal Kelch domain-containing protein</fullName>
    </recommendedName>
</protein>
<feature type="region of interest" description="Disordered" evidence="1">
    <location>
        <begin position="1"/>
        <end position="63"/>
    </location>
</feature>
<dbReference type="InterPro" id="IPR057499">
    <property type="entry name" value="Kelch_FKB95"/>
</dbReference>
<dbReference type="Proteomes" id="UP001417504">
    <property type="component" value="Unassembled WGS sequence"/>
</dbReference>
<dbReference type="Pfam" id="PF25210">
    <property type="entry name" value="Kelch_FKB95"/>
    <property type="match status" value="1"/>
</dbReference>
<proteinExistence type="predicted"/>